<organism evidence="2 3">
    <name type="scientific">Desulfotruncus arcticus DSM 17038</name>
    <dbReference type="NCBI Taxonomy" id="1121424"/>
    <lineage>
        <taxon>Bacteria</taxon>
        <taxon>Bacillati</taxon>
        <taxon>Bacillota</taxon>
        <taxon>Clostridia</taxon>
        <taxon>Eubacteriales</taxon>
        <taxon>Desulfallaceae</taxon>
        <taxon>Desulfotruncus</taxon>
    </lineage>
</organism>
<evidence type="ECO:0000313" key="3">
    <source>
        <dbReference type="Proteomes" id="UP000199337"/>
    </source>
</evidence>
<evidence type="ECO:0000256" key="1">
    <source>
        <dbReference type="SAM" id="MobiDB-lite"/>
    </source>
</evidence>
<name>A0A1I2Z7A0_9FIRM</name>
<proteinExistence type="predicted"/>
<dbReference type="STRING" id="341036.SAMN05660649_04789"/>
<keyword evidence="3" id="KW-1185">Reference proteome</keyword>
<dbReference type="AlphaFoldDB" id="A0A1I2Z7A0"/>
<dbReference type="Proteomes" id="UP000199337">
    <property type="component" value="Unassembled WGS sequence"/>
</dbReference>
<dbReference type="EMBL" id="FOOX01000025">
    <property type="protein sequence ID" value="SFH33634.1"/>
    <property type="molecule type" value="Genomic_DNA"/>
</dbReference>
<gene>
    <name evidence="2" type="ORF">SAMN05660649_04789</name>
</gene>
<evidence type="ECO:0000313" key="2">
    <source>
        <dbReference type="EMBL" id="SFH33634.1"/>
    </source>
</evidence>
<feature type="region of interest" description="Disordered" evidence="1">
    <location>
        <begin position="36"/>
        <end position="60"/>
    </location>
</feature>
<accession>A0A1I2Z7A0</accession>
<reference evidence="3" key="1">
    <citation type="submission" date="2016-10" db="EMBL/GenBank/DDBJ databases">
        <authorList>
            <person name="Varghese N."/>
            <person name="Submissions S."/>
        </authorList>
    </citation>
    <scope>NUCLEOTIDE SEQUENCE [LARGE SCALE GENOMIC DNA]</scope>
    <source>
        <strain evidence="3">DSM 17038</strain>
    </source>
</reference>
<sequence length="60" mass="6612">MKNALLPNGEIVNAKEYDPMIHGDKIYCCGCKKPVSHSSAKNSNIEPYFKTTGKGESKHT</sequence>
<feature type="compositionally biased region" description="Polar residues" evidence="1">
    <location>
        <begin position="36"/>
        <end position="45"/>
    </location>
</feature>
<protein>
    <submittedName>
        <fullName evidence="2">Uncharacterized protein</fullName>
    </submittedName>
</protein>